<dbReference type="EMBL" id="BARS01024315">
    <property type="protein sequence ID" value="GAG06422.1"/>
    <property type="molecule type" value="Genomic_DNA"/>
</dbReference>
<evidence type="ECO:0000313" key="1">
    <source>
        <dbReference type="EMBL" id="GAG06422.1"/>
    </source>
</evidence>
<name>X0V4W6_9ZZZZ</name>
<gene>
    <name evidence="1" type="ORF">S01H1_38609</name>
</gene>
<protein>
    <submittedName>
        <fullName evidence="1">Uncharacterized protein</fullName>
    </submittedName>
</protein>
<sequence length="163" mass="18744">EALRRSVEMLNLAFKTSQSIKSVVAEVDLLLLIAGIFIKLGNNEEGFKYMNMVLTRGQKTKQKMERRIRDSEKSDKPMPVDELRRFDVQVKKLDALTNRARDIMSDLQAEKMKKEKAKAMAIMKKLGERPPLEIREILIKKGIGMRVAVKLTPEPKKKFLGLF</sequence>
<feature type="non-terminal residue" evidence="1">
    <location>
        <position position="1"/>
    </location>
</feature>
<comment type="caution">
    <text evidence="1">The sequence shown here is derived from an EMBL/GenBank/DDBJ whole genome shotgun (WGS) entry which is preliminary data.</text>
</comment>
<dbReference type="InterPro" id="IPR011990">
    <property type="entry name" value="TPR-like_helical_dom_sf"/>
</dbReference>
<accession>X0V4W6</accession>
<proteinExistence type="predicted"/>
<dbReference type="Gene3D" id="1.25.40.10">
    <property type="entry name" value="Tetratricopeptide repeat domain"/>
    <property type="match status" value="1"/>
</dbReference>
<dbReference type="AlphaFoldDB" id="X0V4W6"/>
<organism evidence="1">
    <name type="scientific">marine sediment metagenome</name>
    <dbReference type="NCBI Taxonomy" id="412755"/>
    <lineage>
        <taxon>unclassified sequences</taxon>
        <taxon>metagenomes</taxon>
        <taxon>ecological metagenomes</taxon>
    </lineage>
</organism>
<reference evidence="1" key="1">
    <citation type="journal article" date="2014" name="Front. Microbiol.">
        <title>High frequency of phylogenetically diverse reductive dehalogenase-homologous genes in deep subseafloor sedimentary metagenomes.</title>
        <authorList>
            <person name="Kawai M."/>
            <person name="Futagami T."/>
            <person name="Toyoda A."/>
            <person name="Takaki Y."/>
            <person name="Nishi S."/>
            <person name="Hori S."/>
            <person name="Arai W."/>
            <person name="Tsubouchi T."/>
            <person name="Morono Y."/>
            <person name="Uchiyama I."/>
            <person name="Ito T."/>
            <person name="Fujiyama A."/>
            <person name="Inagaki F."/>
            <person name="Takami H."/>
        </authorList>
    </citation>
    <scope>NUCLEOTIDE SEQUENCE</scope>
    <source>
        <strain evidence="1">Expedition CK06-06</strain>
    </source>
</reference>